<keyword evidence="10" id="KW-1185">Reference proteome</keyword>
<comment type="function">
    <text evidence="3">May be a modulator of IL-2 signaling.</text>
</comment>
<evidence type="ECO:0000256" key="1">
    <source>
        <dbReference type="ARBA" id="ARBA00022553"/>
    </source>
</evidence>
<comment type="subunit">
    <text evidence="4">Binds HCLS1. Interacts with the SH3 domain of HCLS1 in vitro.</text>
</comment>
<dbReference type="FunFam" id="3.30.1520.10:FF:000036">
    <property type="entry name" value="HCLS1 binding protein 3"/>
    <property type="match status" value="1"/>
</dbReference>
<reference evidence="9" key="1">
    <citation type="submission" date="2022-12" db="EMBL/GenBank/DDBJ databases">
        <authorList>
            <person name="Alioto T."/>
            <person name="Alioto T."/>
            <person name="Gomez Garrido J."/>
        </authorList>
    </citation>
    <scope>NUCLEOTIDE SEQUENCE</scope>
</reference>
<evidence type="ECO:0000313" key="9">
    <source>
        <dbReference type="EMBL" id="CAI5769423.1"/>
    </source>
</evidence>
<keyword evidence="2" id="KW-0007">Acetylation</keyword>
<dbReference type="Pfam" id="PF00787">
    <property type="entry name" value="PX"/>
    <property type="match status" value="1"/>
</dbReference>
<accession>A0AA35K2V5</accession>
<dbReference type="PANTHER" id="PTHR14431">
    <property type="entry name" value="HCLS1-BINDING PROTEIN 3"/>
    <property type="match status" value="1"/>
</dbReference>
<organism evidence="9 10">
    <name type="scientific">Podarcis lilfordi</name>
    <name type="common">Lilford's wall lizard</name>
    <dbReference type="NCBI Taxonomy" id="74358"/>
    <lineage>
        <taxon>Eukaryota</taxon>
        <taxon>Metazoa</taxon>
        <taxon>Chordata</taxon>
        <taxon>Craniata</taxon>
        <taxon>Vertebrata</taxon>
        <taxon>Euteleostomi</taxon>
        <taxon>Lepidosauria</taxon>
        <taxon>Squamata</taxon>
        <taxon>Bifurcata</taxon>
        <taxon>Unidentata</taxon>
        <taxon>Episquamata</taxon>
        <taxon>Laterata</taxon>
        <taxon>Lacertibaenia</taxon>
        <taxon>Lacertidae</taxon>
        <taxon>Podarcis</taxon>
    </lineage>
</organism>
<dbReference type="PANTHER" id="PTHR14431:SF1">
    <property type="entry name" value="HCLS1-BINDING PROTEIN 3"/>
    <property type="match status" value="1"/>
</dbReference>
<feature type="compositionally biased region" description="Basic and acidic residues" evidence="7">
    <location>
        <begin position="147"/>
        <end position="159"/>
    </location>
</feature>
<dbReference type="AlphaFoldDB" id="A0AA35K2V5"/>
<dbReference type="SMART" id="SM00312">
    <property type="entry name" value="PX"/>
    <property type="match status" value="1"/>
</dbReference>
<evidence type="ECO:0000313" key="10">
    <source>
        <dbReference type="Proteomes" id="UP001178461"/>
    </source>
</evidence>
<evidence type="ECO:0000259" key="8">
    <source>
        <dbReference type="PROSITE" id="PS50195"/>
    </source>
</evidence>
<evidence type="ECO:0000256" key="7">
    <source>
        <dbReference type="SAM" id="MobiDB-lite"/>
    </source>
</evidence>
<dbReference type="InterPro" id="IPR037901">
    <property type="entry name" value="HS1BP3_PX"/>
</dbReference>
<feature type="compositionally biased region" description="Acidic residues" evidence="7">
    <location>
        <begin position="160"/>
        <end position="172"/>
    </location>
</feature>
<dbReference type="Gene3D" id="3.30.1520.10">
    <property type="entry name" value="Phox-like domain"/>
    <property type="match status" value="1"/>
</dbReference>
<dbReference type="EMBL" id="OX395128">
    <property type="protein sequence ID" value="CAI5769423.1"/>
    <property type="molecule type" value="Genomic_DNA"/>
</dbReference>
<gene>
    <name evidence="9" type="ORF">PODLI_1B002252</name>
</gene>
<protein>
    <recommendedName>
        <fullName evidence="5">HCLS1-binding protein 3</fullName>
    </recommendedName>
    <alternativeName>
        <fullName evidence="6">HS1-binding protein 3</fullName>
    </alternativeName>
</protein>
<dbReference type="CDD" id="cd06868">
    <property type="entry name" value="PX_HS1BP3"/>
    <property type="match status" value="1"/>
</dbReference>
<dbReference type="InterPro" id="IPR001683">
    <property type="entry name" value="PX_dom"/>
</dbReference>
<feature type="region of interest" description="Disordered" evidence="7">
    <location>
        <begin position="288"/>
        <end position="330"/>
    </location>
</feature>
<evidence type="ECO:0000256" key="4">
    <source>
        <dbReference type="ARBA" id="ARBA00064432"/>
    </source>
</evidence>
<sequence length="351" mass="38855">MQPSSGPAVLVTTRPLQNTHTGIDLSVPEYQVIRGKMMSGHVEYNIVAVTQLPAFKSAKHKPEDIIQFMVSKKYSEIEEFYQKLATRYPQSSLPPLPRKVLFVGEFDIRERRAAFNEIMRSISKDTDLATSPELMEFLGTRSTSATDIKKQGVKERKEKEEEEEEDGDDDGDPLGVIKSKKTKKPTPPPAKDGKPKLTIFDEEAVPDEGLFGSAKGFSFSGSKRILAAEKNLKLFEDPDLGGLVTLGDSLLLPTACASTEHALSGSLEEDTEELLRVEEDFEKMWKLSSKPKLPPKPALPKKPAVTDAKPPFSSAPKTKPTEVKAQTMGEVDILQYIQENESTSSEEPSLF</sequence>
<evidence type="ECO:0000256" key="6">
    <source>
        <dbReference type="ARBA" id="ARBA00079782"/>
    </source>
</evidence>
<evidence type="ECO:0000256" key="5">
    <source>
        <dbReference type="ARBA" id="ARBA00068669"/>
    </source>
</evidence>
<dbReference type="InterPro" id="IPR039701">
    <property type="entry name" value="HS1BP3"/>
</dbReference>
<dbReference type="PROSITE" id="PS50195">
    <property type="entry name" value="PX"/>
    <property type="match status" value="1"/>
</dbReference>
<feature type="region of interest" description="Disordered" evidence="7">
    <location>
        <begin position="145"/>
        <end position="198"/>
    </location>
</feature>
<dbReference type="SUPFAM" id="SSF64268">
    <property type="entry name" value="PX domain"/>
    <property type="match status" value="1"/>
</dbReference>
<proteinExistence type="predicted"/>
<name>A0AA35K2V5_9SAUR</name>
<keyword evidence="1" id="KW-0597">Phosphoprotein</keyword>
<dbReference type="InterPro" id="IPR036871">
    <property type="entry name" value="PX_dom_sf"/>
</dbReference>
<evidence type="ECO:0000256" key="3">
    <source>
        <dbReference type="ARBA" id="ARBA00060333"/>
    </source>
</evidence>
<dbReference type="GO" id="GO:0035091">
    <property type="term" value="F:phosphatidylinositol binding"/>
    <property type="evidence" value="ECO:0007669"/>
    <property type="project" value="InterPro"/>
</dbReference>
<feature type="domain" description="PX" evidence="8">
    <location>
        <begin position="22"/>
        <end position="145"/>
    </location>
</feature>
<evidence type="ECO:0000256" key="2">
    <source>
        <dbReference type="ARBA" id="ARBA00022990"/>
    </source>
</evidence>
<dbReference type="Proteomes" id="UP001178461">
    <property type="component" value="Chromosome 3"/>
</dbReference>